<keyword evidence="3" id="KW-1003">Cell membrane</keyword>
<proteinExistence type="inferred from homology"/>
<keyword evidence="7" id="KW-0813">Transport</keyword>
<organism evidence="9 10">
    <name type="scientific">Psychrobacter glaciei</name>
    <dbReference type="NCBI Taxonomy" id="619771"/>
    <lineage>
        <taxon>Bacteria</taxon>
        <taxon>Pseudomonadati</taxon>
        <taxon>Pseudomonadota</taxon>
        <taxon>Gammaproteobacteria</taxon>
        <taxon>Moraxellales</taxon>
        <taxon>Moraxellaceae</taxon>
        <taxon>Psychrobacter</taxon>
    </lineage>
</organism>
<dbReference type="Proteomes" id="UP000610203">
    <property type="component" value="Unassembled WGS sequence"/>
</dbReference>
<sequence length="133" mass="14599">MAFHLGDDDTQGLSEMNLIPLIDIMLVLMIIFLVTATVMNPTVPLDLPKTSATINDLPDDILQISINQDNELFWDEESLSLPQLQTRFAQAASDGLDPSIHLRADKDTRYDMVAQVLAAASNAGLTKVAFVNE</sequence>
<evidence type="ECO:0000256" key="7">
    <source>
        <dbReference type="RuleBase" id="RU003879"/>
    </source>
</evidence>
<reference evidence="10" key="1">
    <citation type="journal article" date="2019" name="Int. J. Syst. Evol. Microbiol.">
        <title>The Global Catalogue of Microorganisms (GCM) 10K type strain sequencing project: providing services to taxonomists for standard genome sequencing and annotation.</title>
        <authorList>
            <consortium name="The Broad Institute Genomics Platform"/>
            <consortium name="The Broad Institute Genome Sequencing Center for Infectious Disease"/>
            <person name="Wu L."/>
            <person name="Ma J."/>
        </authorList>
    </citation>
    <scope>NUCLEOTIDE SEQUENCE [LARGE SCALE GENOMIC DNA]</scope>
    <source>
        <strain evidence="10">KCTC 42280</strain>
    </source>
</reference>
<evidence type="ECO:0000256" key="8">
    <source>
        <dbReference type="SAM" id="Phobius"/>
    </source>
</evidence>
<evidence type="ECO:0000256" key="6">
    <source>
        <dbReference type="ARBA" id="ARBA00023136"/>
    </source>
</evidence>
<dbReference type="InterPro" id="IPR003400">
    <property type="entry name" value="ExbD"/>
</dbReference>
<evidence type="ECO:0000256" key="2">
    <source>
        <dbReference type="ARBA" id="ARBA00005811"/>
    </source>
</evidence>
<name>A0ABQ3GTI1_9GAMM</name>
<dbReference type="Pfam" id="PF02472">
    <property type="entry name" value="ExbD"/>
    <property type="match status" value="1"/>
</dbReference>
<dbReference type="Gene3D" id="3.30.420.270">
    <property type="match status" value="1"/>
</dbReference>
<protein>
    <submittedName>
        <fullName evidence="9">Biopolymer transporter ExbD</fullName>
    </submittedName>
</protein>
<gene>
    <name evidence="9" type="primary">exbD</name>
    <name evidence="9" type="ORF">GCM10016272_19140</name>
</gene>
<evidence type="ECO:0000256" key="3">
    <source>
        <dbReference type="ARBA" id="ARBA00022475"/>
    </source>
</evidence>
<evidence type="ECO:0000313" key="9">
    <source>
        <dbReference type="EMBL" id="GHD34138.1"/>
    </source>
</evidence>
<keyword evidence="5 8" id="KW-1133">Transmembrane helix</keyword>
<keyword evidence="4 7" id="KW-0812">Transmembrane</keyword>
<dbReference type="PANTHER" id="PTHR30558">
    <property type="entry name" value="EXBD MEMBRANE COMPONENT OF PMF-DRIVEN MACROMOLECULE IMPORT SYSTEM"/>
    <property type="match status" value="1"/>
</dbReference>
<dbReference type="PANTHER" id="PTHR30558:SF7">
    <property type="entry name" value="TOL-PAL SYSTEM PROTEIN TOLR"/>
    <property type="match status" value="1"/>
</dbReference>
<evidence type="ECO:0000256" key="4">
    <source>
        <dbReference type="ARBA" id="ARBA00022692"/>
    </source>
</evidence>
<comment type="caution">
    <text evidence="9">The sequence shown here is derived from an EMBL/GenBank/DDBJ whole genome shotgun (WGS) entry which is preliminary data.</text>
</comment>
<evidence type="ECO:0000256" key="5">
    <source>
        <dbReference type="ARBA" id="ARBA00022989"/>
    </source>
</evidence>
<keyword evidence="10" id="KW-1185">Reference proteome</keyword>
<evidence type="ECO:0000256" key="1">
    <source>
        <dbReference type="ARBA" id="ARBA00004162"/>
    </source>
</evidence>
<evidence type="ECO:0000313" key="10">
    <source>
        <dbReference type="Proteomes" id="UP000610203"/>
    </source>
</evidence>
<dbReference type="RefSeq" id="WP_189585118.1">
    <property type="nucleotide sequence ID" value="NZ_BMZR01000003.1"/>
</dbReference>
<feature type="transmembrane region" description="Helical" evidence="8">
    <location>
        <begin position="18"/>
        <end position="39"/>
    </location>
</feature>
<comment type="similarity">
    <text evidence="2 7">Belongs to the ExbD/TolR family.</text>
</comment>
<comment type="subcellular location">
    <subcellularLocation>
        <location evidence="1">Cell membrane</location>
        <topology evidence="1">Single-pass membrane protein</topology>
    </subcellularLocation>
    <subcellularLocation>
        <location evidence="7">Cell membrane</location>
        <topology evidence="7">Single-pass type II membrane protein</topology>
    </subcellularLocation>
</comment>
<dbReference type="EMBL" id="BMZR01000003">
    <property type="protein sequence ID" value="GHD34138.1"/>
    <property type="molecule type" value="Genomic_DNA"/>
</dbReference>
<keyword evidence="6 8" id="KW-0472">Membrane</keyword>
<keyword evidence="7" id="KW-0653">Protein transport</keyword>
<accession>A0ABQ3GTI1</accession>